<dbReference type="EMBL" id="CP042194">
    <property type="protein sequence ID" value="QDS73926.1"/>
    <property type="molecule type" value="Genomic_DNA"/>
</dbReference>
<evidence type="ECO:0008006" key="5">
    <source>
        <dbReference type="Google" id="ProtNLM"/>
    </source>
</evidence>
<feature type="transmembrane region" description="Helical" evidence="2">
    <location>
        <begin position="82"/>
        <end position="100"/>
    </location>
</feature>
<keyword evidence="2" id="KW-0812">Transmembrane</keyword>
<name>A0A517LEB8_9PEZI</name>
<gene>
    <name evidence="3" type="ORF">FKW77_007731</name>
</gene>
<dbReference type="OrthoDB" id="71600at2759"/>
<accession>A0A517LEB8</accession>
<evidence type="ECO:0000313" key="4">
    <source>
        <dbReference type="Proteomes" id="UP000316270"/>
    </source>
</evidence>
<evidence type="ECO:0000313" key="3">
    <source>
        <dbReference type="EMBL" id="QDS73926.1"/>
    </source>
</evidence>
<feature type="transmembrane region" description="Helical" evidence="2">
    <location>
        <begin position="182"/>
        <end position="204"/>
    </location>
</feature>
<feature type="region of interest" description="Disordered" evidence="1">
    <location>
        <begin position="234"/>
        <end position="294"/>
    </location>
</feature>
<organism evidence="3 4">
    <name type="scientific">Venturia effusa</name>
    <dbReference type="NCBI Taxonomy" id="50376"/>
    <lineage>
        <taxon>Eukaryota</taxon>
        <taxon>Fungi</taxon>
        <taxon>Dikarya</taxon>
        <taxon>Ascomycota</taxon>
        <taxon>Pezizomycotina</taxon>
        <taxon>Dothideomycetes</taxon>
        <taxon>Pleosporomycetidae</taxon>
        <taxon>Venturiales</taxon>
        <taxon>Venturiaceae</taxon>
        <taxon>Venturia</taxon>
    </lineage>
</organism>
<feature type="transmembrane region" description="Helical" evidence="2">
    <location>
        <begin position="39"/>
        <end position="61"/>
    </location>
</feature>
<reference evidence="3 4" key="1">
    <citation type="submission" date="2019-07" db="EMBL/GenBank/DDBJ databases">
        <title>Finished genome of Venturia effusa.</title>
        <authorList>
            <person name="Young C.A."/>
            <person name="Cox M.P."/>
            <person name="Ganley A.R.D."/>
            <person name="David W.J."/>
        </authorList>
    </citation>
    <scope>NUCLEOTIDE SEQUENCE [LARGE SCALE GENOMIC DNA]</scope>
    <source>
        <strain evidence="4">albino</strain>
    </source>
</reference>
<sequence length="294" mass="32500">MAVAKRTFISVLSYLLLLTLLSGYSLHASRFHSLPIPRPLSAFILALPLMSGLVISSITTLPSSKPLLLKSSTPTRNPQWQNYALLLLTILATVLATLSGEHLPSSPTQTCALDTKWQSMFSKHDGKSIQRIQDAFDCCGLHSVLDKAYPFPSKNVGADACSKTFGRTKSCFGEWRAEEKRVAGLGLVVIFGVVLWEVIILALYKTKNKKWWSHIPGIDDHDTENQINGHRVLSLGDAGEEDASERDGERRGRYLDQPDTAAGDGDVDTPLNQSRVQPSQLRDEAAEWAETRRE</sequence>
<proteinExistence type="predicted"/>
<feature type="compositionally biased region" description="Polar residues" evidence="1">
    <location>
        <begin position="270"/>
        <end position="280"/>
    </location>
</feature>
<dbReference type="Proteomes" id="UP000316270">
    <property type="component" value="Chromosome 10"/>
</dbReference>
<keyword evidence="2" id="KW-0472">Membrane</keyword>
<evidence type="ECO:0000256" key="2">
    <source>
        <dbReference type="SAM" id="Phobius"/>
    </source>
</evidence>
<keyword evidence="4" id="KW-1185">Reference proteome</keyword>
<feature type="compositionally biased region" description="Basic and acidic residues" evidence="1">
    <location>
        <begin position="281"/>
        <end position="294"/>
    </location>
</feature>
<keyword evidence="2" id="KW-1133">Transmembrane helix</keyword>
<dbReference type="AlphaFoldDB" id="A0A517LEB8"/>
<protein>
    <recommendedName>
        <fullName evidence="5">Tetraspanin tsp3</fullName>
    </recommendedName>
</protein>
<evidence type="ECO:0000256" key="1">
    <source>
        <dbReference type="SAM" id="MobiDB-lite"/>
    </source>
</evidence>
<feature type="compositionally biased region" description="Basic and acidic residues" evidence="1">
    <location>
        <begin position="245"/>
        <end position="256"/>
    </location>
</feature>